<name>A0A0K0ECH2_STRER</name>
<dbReference type="GO" id="GO:0008312">
    <property type="term" value="F:7S RNA binding"/>
    <property type="evidence" value="ECO:0007669"/>
    <property type="project" value="InterPro"/>
</dbReference>
<comment type="subcellular location">
    <subcellularLocation>
        <location evidence="1">Cytoplasm</location>
    </subcellularLocation>
</comment>
<proteinExistence type="inferred from homology"/>
<dbReference type="InterPro" id="IPR036521">
    <property type="entry name" value="SRP19-like_sf"/>
</dbReference>
<dbReference type="InterPro" id="IPR002778">
    <property type="entry name" value="Signal_recog_particle_SRP19"/>
</dbReference>
<dbReference type="PANTHER" id="PTHR17453:SF0">
    <property type="entry name" value="SIGNAL RECOGNITION PARTICLE 19 KDA PROTEIN"/>
    <property type="match status" value="1"/>
</dbReference>
<accession>A0A0K0ECH2</accession>
<keyword evidence="5" id="KW-0687">Ribonucleoprotein</keyword>
<dbReference type="GO" id="GO:0005786">
    <property type="term" value="C:signal recognition particle, endoplasmic reticulum targeting"/>
    <property type="evidence" value="ECO:0007669"/>
    <property type="project" value="UniProtKB-KW"/>
</dbReference>
<evidence type="ECO:0000313" key="7">
    <source>
        <dbReference type="Proteomes" id="UP000035681"/>
    </source>
</evidence>
<dbReference type="AlphaFoldDB" id="A0A0K0ECH2"/>
<keyword evidence="4" id="KW-0733">Signal recognition particle</keyword>
<evidence type="ECO:0000256" key="4">
    <source>
        <dbReference type="ARBA" id="ARBA00023135"/>
    </source>
</evidence>
<keyword evidence="3" id="KW-0963">Cytoplasm</keyword>
<evidence type="ECO:0000256" key="5">
    <source>
        <dbReference type="ARBA" id="ARBA00023274"/>
    </source>
</evidence>
<dbReference type="WBParaSite" id="SSTP_0000718600.1">
    <property type="protein sequence ID" value="SSTP_0000718600.1"/>
    <property type="gene ID" value="SSTP_0000718600"/>
</dbReference>
<comment type="similarity">
    <text evidence="2">Belongs to the SRP19 family.</text>
</comment>
<keyword evidence="7" id="KW-1185">Reference proteome</keyword>
<dbReference type="Proteomes" id="UP000035681">
    <property type="component" value="Unplaced"/>
</dbReference>
<dbReference type="PANTHER" id="PTHR17453">
    <property type="entry name" value="SIGNAL RECOGNITION PARTICLE 19 KD PROTEIN"/>
    <property type="match status" value="1"/>
</dbReference>
<evidence type="ECO:0000256" key="2">
    <source>
        <dbReference type="ARBA" id="ARBA00008910"/>
    </source>
</evidence>
<dbReference type="STRING" id="6248.A0A0K0ECH2"/>
<dbReference type="GO" id="GO:0006617">
    <property type="term" value="P:SRP-dependent cotranslational protein targeting to membrane, signal sequence recognition"/>
    <property type="evidence" value="ECO:0007669"/>
    <property type="project" value="TreeGrafter"/>
</dbReference>
<sequence>MDYSRRPHSDPSKWICIYPLYLNSTKTIKEGRVISKNFACENPTSKEICSILSSEGLNVIEEPNKMHPLDGNHLYYAQGRVRVQLKNDDGSFCNQKFKNRKDLFIRAAEGIKNMKDRQIPKKLDPWSVLNSSSPMTSSIYYLLFNLVVPSFYSNKDMLAY</sequence>
<dbReference type="WBParaSite" id="TCONS_00011988.p1">
    <property type="protein sequence ID" value="TCONS_00011988.p1"/>
    <property type="gene ID" value="XLOC_007176"/>
</dbReference>
<protein>
    <submittedName>
        <fullName evidence="8 9">Signal recognition particle 19 kDa protein</fullName>
    </submittedName>
</protein>
<evidence type="ECO:0000256" key="6">
    <source>
        <dbReference type="ARBA" id="ARBA00045518"/>
    </source>
</evidence>
<evidence type="ECO:0000256" key="1">
    <source>
        <dbReference type="ARBA" id="ARBA00004496"/>
    </source>
</evidence>
<reference evidence="8" key="1">
    <citation type="submission" date="2015-08" db="UniProtKB">
        <authorList>
            <consortium name="WormBaseParasite"/>
        </authorList>
    </citation>
    <scope>IDENTIFICATION</scope>
</reference>
<evidence type="ECO:0000256" key="3">
    <source>
        <dbReference type="ARBA" id="ARBA00022490"/>
    </source>
</evidence>
<dbReference type="Gene3D" id="3.30.56.30">
    <property type="entry name" value="Signal recognition particle, SRP19-like subunit"/>
    <property type="match status" value="1"/>
</dbReference>
<evidence type="ECO:0000313" key="9">
    <source>
        <dbReference type="WBParaSite" id="TCONS_00011988.p1"/>
    </source>
</evidence>
<evidence type="ECO:0000313" key="8">
    <source>
        <dbReference type="WBParaSite" id="SSTP_0000718600.1"/>
    </source>
</evidence>
<dbReference type="SUPFAM" id="SSF69695">
    <property type="entry name" value="SRP19"/>
    <property type="match status" value="1"/>
</dbReference>
<comment type="function">
    <text evidence="6">Component of the signal recognition particle (SRP) complex, a ribonucleoprotein complex that mediates the cotranslational targeting of secretory and membrane proteins to the endoplasmic reticulum (ER). Binds directly to 7SL RNA. Mediates binding of SRP54 to the SRP complex.</text>
</comment>
<dbReference type="Pfam" id="PF01922">
    <property type="entry name" value="SRP19"/>
    <property type="match status" value="1"/>
</dbReference>
<organism evidence="8">
    <name type="scientific">Strongyloides stercoralis</name>
    <name type="common">Threadworm</name>
    <dbReference type="NCBI Taxonomy" id="6248"/>
    <lineage>
        <taxon>Eukaryota</taxon>
        <taxon>Metazoa</taxon>
        <taxon>Ecdysozoa</taxon>
        <taxon>Nematoda</taxon>
        <taxon>Chromadorea</taxon>
        <taxon>Rhabditida</taxon>
        <taxon>Tylenchina</taxon>
        <taxon>Panagrolaimomorpha</taxon>
        <taxon>Strongyloidoidea</taxon>
        <taxon>Strongyloididae</taxon>
        <taxon>Strongyloides</taxon>
    </lineage>
</organism>